<dbReference type="Pfam" id="PF00656">
    <property type="entry name" value="Peptidase_C14"/>
    <property type="match status" value="1"/>
</dbReference>
<organism evidence="2 3">
    <name type="scientific">Candidatus Contendibacter odensensis</name>
    <dbReference type="NCBI Taxonomy" id="1400860"/>
    <lineage>
        <taxon>Bacteria</taxon>
        <taxon>Pseudomonadati</taxon>
        <taxon>Pseudomonadota</taxon>
        <taxon>Gammaproteobacteria</taxon>
        <taxon>Candidatus Competibacteraceae</taxon>
        <taxon>Candidatus Contendibacter</taxon>
    </lineage>
</organism>
<dbReference type="InterPro" id="IPR016187">
    <property type="entry name" value="CTDL_fold"/>
</dbReference>
<dbReference type="InterPro" id="IPR029030">
    <property type="entry name" value="Caspase-like_dom_sf"/>
</dbReference>
<accession>A0A2G6PGK7</accession>
<dbReference type="EMBL" id="PDTV01000005">
    <property type="protein sequence ID" value="PIE83309.1"/>
    <property type="molecule type" value="Genomic_DNA"/>
</dbReference>
<dbReference type="Pfam" id="PF03781">
    <property type="entry name" value="FGE-sulfatase"/>
    <property type="match status" value="1"/>
</dbReference>
<comment type="caution">
    <text evidence="2">The sequence shown here is derived from an EMBL/GenBank/DDBJ whole genome shotgun (WGS) entry which is preliminary data.</text>
</comment>
<dbReference type="GO" id="GO:0120147">
    <property type="term" value="F:formylglycine-generating oxidase activity"/>
    <property type="evidence" value="ECO:0007669"/>
    <property type="project" value="TreeGrafter"/>
</dbReference>
<dbReference type="Gene3D" id="3.90.1580.10">
    <property type="entry name" value="paralog of FGE (formylglycine-generating enzyme)"/>
    <property type="match status" value="1"/>
</dbReference>
<reference evidence="2 3" key="1">
    <citation type="submission" date="2017-10" db="EMBL/GenBank/DDBJ databases">
        <title>Novel microbial diversity and functional potential in the marine mammal oral microbiome.</title>
        <authorList>
            <person name="Dudek N.K."/>
            <person name="Sun C.L."/>
            <person name="Burstein D."/>
            <person name="Kantor R.S."/>
            <person name="Aliaga Goltsman D.S."/>
            <person name="Bik E.M."/>
            <person name="Thomas B.C."/>
            <person name="Banfield J.F."/>
            <person name="Relman D.A."/>
        </authorList>
    </citation>
    <scope>NUCLEOTIDE SEQUENCE [LARGE SCALE GENOMIC DNA]</scope>
    <source>
        <strain evidence="2">DOLJORAL78_50_517</strain>
    </source>
</reference>
<evidence type="ECO:0000313" key="2">
    <source>
        <dbReference type="EMBL" id="PIE83309.1"/>
    </source>
</evidence>
<gene>
    <name evidence="2" type="ORF">CSA09_02225</name>
</gene>
<dbReference type="AlphaFoldDB" id="A0A2G6PGK7"/>
<dbReference type="Proteomes" id="UP000229278">
    <property type="component" value="Unassembled WGS sequence"/>
</dbReference>
<evidence type="ECO:0000313" key="3">
    <source>
        <dbReference type="Proteomes" id="UP000229278"/>
    </source>
</evidence>
<proteinExistence type="predicted"/>
<evidence type="ECO:0000259" key="1">
    <source>
        <dbReference type="PROSITE" id="PS50208"/>
    </source>
</evidence>
<feature type="domain" description="Caspase family p20" evidence="1">
    <location>
        <begin position="29"/>
        <end position="159"/>
    </location>
</feature>
<dbReference type="Gene3D" id="3.40.50.1460">
    <property type="match status" value="1"/>
</dbReference>
<protein>
    <recommendedName>
        <fullName evidence="1">Caspase family p20 domain-containing protein</fullName>
    </recommendedName>
</protein>
<dbReference type="InterPro" id="IPR042095">
    <property type="entry name" value="SUMF_sf"/>
</dbReference>
<dbReference type="InterPro" id="IPR001309">
    <property type="entry name" value="Pept_C14_p20"/>
</dbReference>
<dbReference type="InterPro" id="IPR005532">
    <property type="entry name" value="SUMF_dom"/>
</dbReference>
<dbReference type="PANTHER" id="PTHR23150:SF35">
    <property type="entry name" value="BLL6746 PROTEIN"/>
    <property type="match status" value="1"/>
</dbReference>
<dbReference type="InterPro" id="IPR011600">
    <property type="entry name" value="Pept_C14_caspase"/>
</dbReference>
<dbReference type="GO" id="GO:0004197">
    <property type="term" value="F:cysteine-type endopeptidase activity"/>
    <property type="evidence" value="ECO:0007669"/>
    <property type="project" value="InterPro"/>
</dbReference>
<sequence length="634" mass="70793">MRHYQKLIVVLWLALVWPGGFQPVDAQAGKRLALVIGNGEYVYTSKLINPLNDAKTVAAALGKLGFQVDGPHYDLSKPQMEQRIKRFGRRARSASAAVVYYAGHGVESGGKNYLIPVDAELAFEADVATDAVALDVILRQINGRRGWRLVILDACRNNPLADQMARPDGTRDIFRGLAPVEPRHQTYVAYAAKDGTKALDQDPDGSPHSPFAAAMLKHLNGSRPLPQLFGAIREDVLKRTDRQQEPWLYGAFGSKPVCLVECASIVKPEEKPLNPTRLEVRYWDSTEACGTVACYRAYLKKYPNGEFTAIANARLAALEAGIHHPPPLPAATTHLTVKTTPAHARVRIMNISPRYAAGIELKPNKAYDLEVSASGYDTYRKKHTLAAGEQVVTIDLKKVQRPTFPTPDMVRIEAGCFQMGSPTSEKGRDDDEKRHRVCVDTFEMGKYEVTFAEYDRFCAATGREKPDDEGWGRENRPVINVNWHDAVAYTRWLSKETGKDYRLPTEAEWEYAARAGTTTAYWWGDELGRNNANCYGCGSRWDTEQTAPVGSFKSNPWGLYDTVGNVWEWTCSKYDEEYGGDEKVCISNNQANMPRSLRGGSWNFLPRGVRSANRVSYSPDSRDDDLGFRLSRSL</sequence>
<dbReference type="GO" id="GO:0006508">
    <property type="term" value="P:proteolysis"/>
    <property type="evidence" value="ECO:0007669"/>
    <property type="project" value="InterPro"/>
</dbReference>
<dbReference type="SUPFAM" id="SSF56436">
    <property type="entry name" value="C-type lectin-like"/>
    <property type="match status" value="1"/>
</dbReference>
<dbReference type="SUPFAM" id="SSF52129">
    <property type="entry name" value="Caspase-like"/>
    <property type="match status" value="1"/>
</dbReference>
<dbReference type="PANTHER" id="PTHR23150">
    <property type="entry name" value="SULFATASE MODIFYING FACTOR 1, 2"/>
    <property type="match status" value="1"/>
</dbReference>
<name>A0A2G6PGK7_9GAMM</name>
<dbReference type="InterPro" id="IPR051043">
    <property type="entry name" value="Sulfatase_Mod_Factor_Kinase"/>
</dbReference>
<dbReference type="PROSITE" id="PS50208">
    <property type="entry name" value="CASPASE_P20"/>
    <property type="match status" value="1"/>
</dbReference>